<organism evidence="2 3">
    <name type="scientific">Liparis tanakae</name>
    <name type="common">Tanaka's snailfish</name>
    <dbReference type="NCBI Taxonomy" id="230148"/>
    <lineage>
        <taxon>Eukaryota</taxon>
        <taxon>Metazoa</taxon>
        <taxon>Chordata</taxon>
        <taxon>Craniata</taxon>
        <taxon>Vertebrata</taxon>
        <taxon>Euteleostomi</taxon>
        <taxon>Actinopterygii</taxon>
        <taxon>Neopterygii</taxon>
        <taxon>Teleostei</taxon>
        <taxon>Neoteleostei</taxon>
        <taxon>Acanthomorphata</taxon>
        <taxon>Eupercaria</taxon>
        <taxon>Perciformes</taxon>
        <taxon>Cottioidei</taxon>
        <taxon>Cottales</taxon>
        <taxon>Liparidae</taxon>
        <taxon>Liparis</taxon>
    </lineage>
</organism>
<protein>
    <submittedName>
        <fullName evidence="2">Uncharacterized protein</fullName>
    </submittedName>
</protein>
<evidence type="ECO:0000313" key="3">
    <source>
        <dbReference type="Proteomes" id="UP000314294"/>
    </source>
</evidence>
<proteinExistence type="predicted"/>
<dbReference type="Proteomes" id="UP000314294">
    <property type="component" value="Unassembled WGS sequence"/>
</dbReference>
<feature type="compositionally biased region" description="Basic and acidic residues" evidence="1">
    <location>
        <begin position="133"/>
        <end position="143"/>
    </location>
</feature>
<sequence length="143" mass="15196">MKEHRAGAMVGCCCGGRMRPPSSLKPCTWARVCSVGNQLMAIANHMSGWDTKKTLAFIGRRLRLLVTAADLRDCARGTGQKKGVFEGLPGLAGPPERLGVFGEVKDDGEEGGSVALERGGGGGGRQGQRFKARAKEAERKKNI</sequence>
<reference evidence="2 3" key="1">
    <citation type="submission" date="2019-03" db="EMBL/GenBank/DDBJ databases">
        <title>First draft genome of Liparis tanakae, snailfish: a comprehensive survey of snailfish specific genes.</title>
        <authorList>
            <person name="Kim W."/>
            <person name="Song I."/>
            <person name="Jeong J.-H."/>
            <person name="Kim D."/>
            <person name="Kim S."/>
            <person name="Ryu S."/>
            <person name="Song J.Y."/>
            <person name="Lee S.K."/>
        </authorList>
    </citation>
    <scope>NUCLEOTIDE SEQUENCE [LARGE SCALE GENOMIC DNA]</scope>
    <source>
        <tissue evidence="2">Muscle</tissue>
    </source>
</reference>
<evidence type="ECO:0000313" key="2">
    <source>
        <dbReference type="EMBL" id="TNN76349.1"/>
    </source>
</evidence>
<keyword evidence="3" id="KW-1185">Reference proteome</keyword>
<feature type="region of interest" description="Disordered" evidence="1">
    <location>
        <begin position="96"/>
        <end position="143"/>
    </location>
</feature>
<comment type="caution">
    <text evidence="2">The sequence shown here is derived from an EMBL/GenBank/DDBJ whole genome shotgun (WGS) entry which is preliminary data.</text>
</comment>
<accession>A0A4Z2IE36</accession>
<dbReference type="AlphaFoldDB" id="A0A4Z2IE36"/>
<evidence type="ECO:0000256" key="1">
    <source>
        <dbReference type="SAM" id="MobiDB-lite"/>
    </source>
</evidence>
<name>A0A4Z2IE36_9TELE</name>
<dbReference type="EMBL" id="SRLO01000094">
    <property type="protein sequence ID" value="TNN76349.1"/>
    <property type="molecule type" value="Genomic_DNA"/>
</dbReference>
<gene>
    <name evidence="2" type="ORF">EYF80_013428</name>
</gene>